<dbReference type="PATRIC" id="fig|1246995.3.peg.6902"/>
<dbReference type="EMBL" id="CP006272">
    <property type="protein sequence ID" value="AGZ45080.1"/>
    <property type="molecule type" value="Genomic_DNA"/>
</dbReference>
<dbReference type="AlphaFoldDB" id="U5WAT6"/>
<reference evidence="2 3" key="1">
    <citation type="journal article" date="2014" name="J. Biotechnol.">
        <title>Complete genome sequence of the actinobacterium Actinoplanes friuliensis HAG 010964, producer of the lipopeptide antibiotic friulimycin.</title>
        <authorList>
            <person name="Ruckert C."/>
            <person name="Szczepanowski R."/>
            <person name="Albersmeier A."/>
            <person name="Goesmann A."/>
            <person name="Fischer N."/>
            <person name="Steinkamper A."/>
            <person name="Puhler A."/>
            <person name="Biener R."/>
            <person name="Schwartz D."/>
            <person name="Kalinowski J."/>
        </authorList>
    </citation>
    <scope>NUCLEOTIDE SEQUENCE [LARGE SCALE GENOMIC DNA]</scope>
    <source>
        <strain evidence="2 3">DSM 7358</strain>
    </source>
</reference>
<evidence type="ECO:0000256" key="1">
    <source>
        <dbReference type="SAM" id="Phobius"/>
    </source>
</evidence>
<dbReference type="HOGENOM" id="CLU_982209_0_0_11"/>
<dbReference type="RefSeq" id="WP_023561417.1">
    <property type="nucleotide sequence ID" value="NC_022657.1"/>
</dbReference>
<dbReference type="eggNOG" id="ENOG5031ZA2">
    <property type="taxonomic scope" value="Bacteria"/>
</dbReference>
<feature type="transmembrane region" description="Helical" evidence="1">
    <location>
        <begin position="38"/>
        <end position="58"/>
    </location>
</feature>
<evidence type="ECO:0000313" key="2">
    <source>
        <dbReference type="EMBL" id="AGZ45080.1"/>
    </source>
</evidence>
<accession>U5WAT6</accession>
<keyword evidence="1" id="KW-0812">Transmembrane</keyword>
<dbReference type="KEGG" id="afs:AFR_34110"/>
<keyword evidence="3" id="KW-1185">Reference proteome</keyword>
<organism evidence="2 3">
    <name type="scientific">Actinoplanes friuliensis DSM 7358</name>
    <dbReference type="NCBI Taxonomy" id="1246995"/>
    <lineage>
        <taxon>Bacteria</taxon>
        <taxon>Bacillati</taxon>
        <taxon>Actinomycetota</taxon>
        <taxon>Actinomycetes</taxon>
        <taxon>Micromonosporales</taxon>
        <taxon>Micromonosporaceae</taxon>
        <taxon>Actinoplanes</taxon>
    </lineage>
</organism>
<name>U5WAT6_9ACTN</name>
<keyword evidence="1" id="KW-1133">Transmembrane helix</keyword>
<dbReference type="STRING" id="1246995.AFR_34110"/>
<dbReference type="Proteomes" id="UP000017746">
    <property type="component" value="Chromosome"/>
</dbReference>
<sequence>MSDEEVVDLFDRAVATVPPALLPAPHAAIRRRVRRRRAAGWGAVTAAVLVIVGGFAVARQDPAPVSPQPAASQAPVVGVPWLGARIDRTGKRITVYAAPLRGKCVELEPAPDELVSAEDKVTMSLDGAYTDCADDTQVTARTFELPQAVGTRFLKDGRSPYGQPFVFSDTDLPDLAAGGWSEQSPVWLGSGDATIAFRFTRAGGPDLRVLASRWQPEPDGTVEKPDHSLEVKGGRIDVYDHAGSMTAGWWSSNTEAVRFTLEVPGTTIGKSEFDALLRGMTWA</sequence>
<proteinExistence type="predicted"/>
<keyword evidence="1" id="KW-0472">Membrane</keyword>
<gene>
    <name evidence="2" type="ORF">AFR_34110</name>
</gene>
<evidence type="ECO:0000313" key="3">
    <source>
        <dbReference type="Proteomes" id="UP000017746"/>
    </source>
</evidence>
<protein>
    <submittedName>
        <fullName evidence="2">Uncharacterized protein</fullName>
    </submittedName>
</protein>
<dbReference type="OrthoDB" id="9844749at2"/>